<dbReference type="SUPFAM" id="SSF47203">
    <property type="entry name" value="Acyl-CoA dehydrogenase C-terminal domain-like"/>
    <property type="match status" value="1"/>
</dbReference>
<comment type="cofactor">
    <cofactor evidence="4">
        <name>FAD</name>
        <dbReference type="ChEBI" id="CHEBI:57692"/>
    </cofactor>
</comment>
<dbReference type="Proteomes" id="UP000694844">
    <property type="component" value="Chromosome 5"/>
</dbReference>
<evidence type="ECO:0000256" key="1">
    <source>
        <dbReference type="ARBA" id="ARBA00009347"/>
    </source>
</evidence>
<name>A0A8B8EZF1_CRAVI</name>
<evidence type="ECO:0000259" key="8">
    <source>
        <dbReference type="Pfam" id="PF22217"/>
    </source>
</evidence>
<dbReference type="Pfam" id="PF22217">
    <property type="entry name" value="ACDH-11_C"/>
    <property type="match status" value="1"/>
</dbReference>
<dbReference type="Gene3D" id="2.40.110.20">
    <property type="match status" value="1"/>
</dbReference>
<protein>
    <submittedName>
        <fullName evidence="10">Acyl-CoA dehydrogenase family member 11-like</fullName>
    </submittedName>
</protein>
<keyword evidence="3 4" id="KW-0274">FAD</keyword>
<evidence type="ECO:0000313" key="10">
    <source>
        <dbReference type="RefSeq" id="XP_022344913.1"/>
    </source>
</evidence>
<evidence type="ECO:0000259" key="7">
    <source>
        <dbReference type="Pfam" id="PF18158"/>
    </source>
</evidence>
<dbReference type="PANTHER" id="PTHR42707:SF2">
    <property type="entry name" value="ACD11 DEHYDROGENASE"/>
    <property type="match status" value="1"/>
</dbReference>
<gene>
    <name evidence="10" type="primary">LOC111137648</name>
</gene>
<keyword evidence="9" id="KW-1185">Reference proteome</keyword>
<evidence type="ECO:0000256" key="2">
    <source>
        <dbReference type="ARBA" id="ARBA00022630"/>
    </source>
</evidence>
<evidence type="ECO:0000259" key="5">
    <source>
        <dbReference type="Pfam" id="PF00441"/>
    </source>
</evidence>
<feature type="domain" description="Acyl-CoA dehydrogenase 11-like C-terminal" evidence="8">
    <location>
        <begin position="504"/>
        <end position="615"/>
    </location>
</feature>
<keyword evidence="4" id="KW-0560">Oxidoreductase</keyword>
<dbReference type="InterPro" id="IPR053998">
    <property type="entry name" value="ACDH-11_C"/>
</dbReference>
<evidence type="ECO:0000259" key="6">
    <source>
        <dbReference type="Pfam" id="PF02770"/>
    </source>
</evidence>
<dbReference type="OrthoDB" id="10251155at2759"/>
<dbReference type="GeneID" id="111137648"/>
<dbReference type="InterPro" id="IPR036250">
    <property type="entry name" value="AcylCo_DH-like_C"/>
</dbReference>
<dbReference type="GO" id="GO:0003995">
    <property type="term" value="F:acyl-CoA dehydrogenase activity"/>
    <property type="evidence" value="ECO:0007669"/>
    <property type="project" value="TreeGrafter"/>
</dbReference>
<feature type="domain" description="Acyl-CoA dehydrogenase/oxidase C-terminal" evidence="5">
    <location>
        <begin position="340"/>
        <end position="498"/>
    </location>
</feature>
<evidence type="ECO:0000256" key="3">
    <source>
        <dbReference type="ARBA" id="ARBA00022827"/>
    </source>
</evidence>
<dbReference type="Pfam" id="PF18158">
    <property type="entry name" value="AidB_N"/>
    <property type="match status" value="1"/>
</dbReference>
<dbReference type="Gene3D" id="1.20.140.10">
    <property type="entry name" value="Butyryl-CoA Dehydrogenase, subunit A, domain 3"/>
    <property type="match status" value="1"/>
</dbReference>
<feature type="domain" description="Adaptive response protein AidB N-terminal" evidence="7">
    <location>
        <begin position="65"/>
        <end position="209"/>
    </location>
</feature>
<accession>A0A8B8EZF1</accession>
<organism evidence="9 10">
    <name type="scientific">Crassostrea virginica</name>
    <name type="common">Eastern oyster</name>
    <dbReference type="NCBI Taxonomy" id="6565"/>
    <lineage>
        <taxon>Eukaryota</taxon>
        <taxon>Metazoa</taxon>
        <taxon>Spiralia</taxon>
        <taxon>Lophotrochozoa</taxon>
        <taxon>Mollusca</taxon>
        <taxon>Bivalvia</taxon>
        <taxon>Autobranchia</taxon>
        <taxon>Pteriomorphia</taxon>
        <taxon>Ostreida</taxon>
        <taxon>Ostreoidea</taxon>
        <taxon>Ostreidae</taxon>
        <taxon>Crassostrea</taxon>
    </lineage>
</organism>
<dbReference type="InterPro" id="IPR041504">
    <property type="entry name" value="AidB_N"/>
</dbReference>
<keyword evidence="2 4" id="KW-0285">Flavoprotein</keyword>
<dbReference type="InterPro" id="IPR052904">
    <property type="entry name" value="Acyl-CoA_dehydrogenase-like"/>
</dbReference>
<dbReference type="InterPro" id="IPR009075">
    <property type="entry name" value="AcylCo_DH/oxidase_C"/>
</dbReference>
<evidence type="ECO:0000256" key="4">
    <source>
        <dbReference type="RuleBase" id="RU362125"/>
    </source>
</evidence>
<dbReference type="Gene3D" id="6.10.250.600">
    <property type="match status" value="1"/>
</dbReference>
<reference evidence="10" key="1">
    <citation type="submission" date="2025-08" db="UniProtKB">
        <authorList>
            <consortium name="RefSeq"/>
        </authorList>
    </citation>
    <scope>IDENTIFICATION</scope>
    <source>
        <tissue evidence="10">Whole sample</tissue>
    </source>
</reference>
<dbReference type="Pfam" id="PF02770">
    <property type="entry name" value="Acyl-CoA_dh_M"/>
    <property type="match status" value="1"/>
</dbReference>
<dbReference type="SUPFAM" id="SSF56645">
    <property type="entry name" value="Acyl-CoA dehydrogenase NM domain-like"/>
    <property type="match status" value="1"/>
</dbReference>
<dbReference type="Pfam" id="PF00441">
    <property type="entry name" value="Acyl-CoA_dh_1"/>
    <property type="match status" value="1"/>
</dbReference>
<dbReference type="PANTHER" id="PTHR42707">
    <property type="entry name" value="ACYL-COA DEHYDROGENASE"/>
    <property type="match status" value="1"/>
</dbReference>
<dbReference type="InterPro" id="IPR006091">
    <property type="entry name" value="Acyl-CoA_Oxase/DH_mid-dom"/>
</dbReference>
<evidence type="ECO:0000313" key="9">
    <source>
        <dbReference type="Proteomes" id="UP000694844"/>
    </source>
</evidence>
<feature type="domain" description="Acyl-CoA oxidase/dehydrogenase middle" evidence="6">
    <location>
        <begin position="226"/>
        <end position="329"/>
    </location>
</feature>
<comment type="similarity">
    <text evidence="1 4">Belongs to the acyl-CoA dehydrogenase family.</text>
</comment>
<proteinExistence type="inferred from homology"/>
<dbReference type="KEGG" id="cvn:111137648"/>
<dbReference type="AlphaFoldDB" id="A0A8B8EZF1"/>
<sequence length="622" mass="69640">MQRLPRVNRNFSIDKGLKFITSNLKYCTAAEIKHATTKTDGDIGKQVQFSSAKIGPFFQSPPQLQNQYTRDAVLQSYLHRYLPNQALAPIETDLIRFGERVATEIYELGLQCEREQPQLVQYDAWGNRVDQLITGAAWKRQHDIAAEEGLIATAYEGKYGEWDRLYQVVKLFLYSPSSGLYSCPLAMTDGAARILKQLPSTYSGVKDRAYSRLTSRDPAQFWTSGQWMTERRGGSDVATGTETIAVPQSDGSYRLHGYKWFSSATDANMTLTLARVENEEKNVIEGTKGLSLFYLEVFDDQKKLNNIQVQKMKNKLGTRQLPTAELLLDGAVAYRISEEGRGVPAISNMLTITRIHNALSSAAGMRRILSMARDYSTRRRAFGDYLKNYPLHVQTLARMEVEARAATILVLEVARLLGREDVGIASDQESLLLRLLTPLAKLYTAKQAMSVVSEGLECFGGQGYIEDTGLPGLLRDSQVLTIWEGTTNILSLDVLRAITKTRGEVLVAFHKSVMSKVEKASQTTELKEQGHRVKEATLKVMNFVQSNPDKAQIAARDLAYSLSRIYMGSLLLDHAVECGLTQTDVYTAKRWCEGDLSLVVTNLTHYSTPQDDLDLVYQNYTA</sequence>
<dbReference type="InterPro" id="IPR009100">
    <property type="entry name" value="AcylCoA_DH/oxidase_NM_dom_sf"/>
</dbReference>
<dbReference type="RefSeq" id="XP_022344913.1">
    <property type="nucleotide sequence ID" value="XM_022489205.1"/>
</dbReference>